<dbReference type="PANTHER" id="PTHR30327:SF1">
    <property type="entry name" value="UPF0301 PROTEIN YQGE"/>
    <property type="match status" value="1"/>
</dbReference>
<dbReference type="SUPFAM" id="SSF143456">
    <property type="entry name" value="VC0467-like"/>
    <property type="match status" value="1"/>
</dbReference>
<comment type="similarity">
    <text evidence="1 2">Belongs to the UPF0301 (AlgH) family.</text>
</comment>
<dbReference type="KEGG" id="tcy:Thicy_0323"/>
<sequence length="198" mass="22374">MQSQIDTLQSYQHQILIANPSLDNSWFEKAVIYIAEDNEQQTTGLVLNKPHEFQIKNLLDYFNFKPSAPSDYLAARPELNDYVRLGGPADKEHGFILHRHDNEWPNSIALDDGLILSTSEAFLKAIAENEAEHPYLVFLGVSSWHPGQLTEEIQRNSWLTCPYDPAIVFDVPFEDHWQLALASLGIDPAFLSSEAGHA</sequence>
<dbReference type="eggNOG" id="COG1678">
    <property type="taxonomic scope" value="Bacteria"/>
</dbReference>
<evidence type="ECO:0000256" key="1">
    <source>
        <dbReference type="ARBA" id="ARBA00009600"/>
    </source>
</evidence>
<dbReference type="GO" id="GO:0005829">
    <property type="term" value="C:cytosol"/>
    <property type="evidence" value="ECO:0007669"/>
    <property type="project" value="TreeGrafter"/>
</dbReference>
<dbReference type="OrthoDB" id="9807486at2"/>
<keyword evidence="4" id="KW-1185">Reference proteome</keyword>
<organism evidence="3 4">
    <name type="scientific">Thiomicrospira cyclica (strain DSM 14477 / JCM 11371 / ALM1)</name>
    <name type="common">Thioalkalimicrobium cyclicum</name>
    <dbReference type="NCBI Taxonomy" id="717773"/>
    <lineage>
        <taxon>Bacteria</taxon>
        <taxon>Pseudomonadati</taxon>
        <taxon>Pseudomonadota</taxon>
        <taxon>Gammaproteobacteria</taxon>
        <taxon>Thiotrichales</taxon>
        <taxon>Piscirickettsiaceae</taxon>
        <taxon>Thiomicrospira</taxon>
    </lineage>
</organism>
<dbReference type="Gene3D" id="3.40.1740.10">
    <property type="entry name" value="VC0467-like"/>
    <property type="match status" value="1"/>
</dbReference>
<dbReference type="PANTHER" id="PTHR30327">
    <property type="entry name" value="UNCHARACTERIZED PROTEIN YQGE"/>
    <property type="match status" value="1"/>
</dbReference>
<dbReference type="RefSeq" id="WP_013834882.1">
    <property type="nucleotide sequence ID" value="NC_015581.1"/>
</dbReference>
<evidence type="ECO:0000313" key="4">
    <source>
        <dbReference type="Proteomes" id="UP000009232"/>
    </source>
</evidence>
<dbReference type="HAMAP" id="MF_00758">
    <property type="entry name" value="UPF0301"/>
    <property type="match status" value="1"/>
</dbReference>
<name>F6DAD3_THICA</name>
<reference evidence="3 4" key="1">
    <citation type="submission" date="2011-05" db="EMBL/GenBank/DDBJ databases">
        <title>Complete sequence of Thioalkalimicrobium cyclicum ALM1.</title>
        <authorList>
            <consortium name="US DOE Joint Genome Institute"/>
            <person name="Lucas S."/>
            <person name="Han J."/>
            <person name="Lapidus A."/>
            <person name="Cheng J.-F."/>
            <person name="Goodwin L."/>
            <person name="Pitluck S."/>
            <person name="Peters L."/>
            <person name="Mikhailova N."/>
            <person name="Davenport K."/>
            <person name="Han C."/>
            <person name="Tapia R."/>
            <person name="Land M."/>
            <person name="Hauser L."/>
            <person name="Kyrpides N."/>
            <person name="Ivanova N."/>
            <person name="Pagani I."/>
            <person name="Kappler U."/>
            <person name="Woyke T."/>
        </authorList>
    </citation>
    <scope>NUCLEOTIDE SEQUENCE [LARGE SCALE GENOMIC DNA]</scope>
    <source>
        <strain evidence="4">DSM 14477 / JCM 11371 / ALM1</strain>
    </source>
</reference>
<gene>
    <name evidence="3" type="ordered locus">Thicy_0323</name>
</gene>
<accession>F6DAD3</accession>
<dbReference type="Pfam" id="PF02622">
    <property type="entry name" value="DUF179"/>
    <property type="match status" value="1"/>
</dbReference>
<dbReference type="EMBL" id="CP002776">
    <property type="protein sequence ID" value="AEG31099.1"/>
    <property type="molecule type" value="Genomic_DNA"/>
</dbReference>
<dbReference type="STRING" id="717773.Thicy_0323"/>
<evidence type="ECO:0000256" key="2">
    <source>
        <dbReference type="HAMAP-Rule" id="MF_00758"/>
    </source>
</evidence>
<protein>
    <recommendedName>
        <fullName evidence="2">UPF0301 protein Thicy_0323</fullName>
    </recommendedName>
</protein>
<dbReference type="InterPro" id="IPR003774">
    <property type="entry name" value="AlgH-like"/>
</dbReference>
<dbReference type="AlphaFoldDB" id="F6DAD3"/>
<proteinExistence type="inferred from homology"/>
<evidence type="ECO:0000313" key="3">
    <source>
        <dbReference type="EMBL" id="AEG31099.1"/>
    </source>
</evidence>
<dbReference type="Proteomes" id="UP000009232">
    <property type="component" value="Chromosome"/>
</dbReference>
<dbReference type="HOGENOM" id="CLU_057596_1_0_6"/>